<dbReference type="AlphaFoldDB" id="A0A941GWM9"/>
<comment type="subcellular location">
    <subcellularLocation>
        <location evidence="1">Membrane</location>
        <topology evidence="1">Multi-pass membrane protein</topology>
    </subcellularLocation>
</comment>
<dbReference type="SUPFAM" id="SSF141571">
    <property type="entry name" value="Pentapeptide repeat-like"/>
    <property type="match status" value="1"/>
</dbReference>
<dbReference type="PANTHER" id="PTHR14136:SF17">
    <property type="entry name" value="BTB_POZ DOMAIN-CONTAINING PROTEIN KCTD9"/>
    <property type="match status" value="1"/>
</dbReference>
<keyword evidence="3 6" id="KW-1133">Transmembrane helix</keyword>
<feature type="domain" description="RDD" evidence="7">
    <location>
        <begin position="30"/>
        <end position="211"/>
    </location>
</feature>
<dbReference type="InterPro" id="IPR001646">
    <property type="entry name" value="5peptide_repeat"/>
</dbReference>
<organism evidence="8 9">
    <name type="scientific">Gomphosphaeria aponina SAG 52.96 = DSM 107014</name>
    <dbReference type="NCBI Taxonomy" id="1521640"/>
    <lineage>
        <taxon>Bacteria</taxon>
        <taxon>Bacillati</taxon>
        <taxon>Cyanobacteriota</taxon>
        <taxon>Cyanophyceae</taxon>
        <taxon>Oscillatoriophycideae</taxon>
        <taxon>Chroococcales</taxon>
        <taxon>Gomphosphaeriaceae</taxon>
        <taxon>Gomphosphaeria</taxon>
    </lineage>
</organism>
<evidence type="ECO:0000256" key="2">
    <source>
        <dbReference type="ARBA" id="ARBA00022692"/>
    </source>
</evidence>
<evidence type="ECO:0000256" key="6">
    <source>
        <dbReference type="SAM" id="Phobius"/>
    </source>
</evidence>
<dbReference type="GO" id="GO:0016020">
    <property type="term" value="C:membrane"/>
    <property type="evidence" value="ECO:0007669"/>
    <property type="project" value="UniProtKB-SubCell"/>
</dbReference>
<accession>A0A941GWM9</accession>
<evidence type="ECO:0000256" key="3">
    <source>
        <dbReference type="ARBA" id="ARBA00022989"/>
    </source>
</evidence>
<feature type="region of interest" description="Disordered" evidence="5">
    <location>
        <begin position="1"/>
        <end position="23"/>
    </location>
</feature>
<feature type="transmembrane region" description="Helical" evidence="6">
    <location>
        <begin position="171"/>
        <end position="191"/>
    </location>
</feature>
<dbReference type="Proteomes" id="UP000767446">
    <property type="component" value="Unassembled WGS sequence"/>
</dbReference>
<evidence type="ECO:0000256" key="4">
    <source>
        <dbReference type="ARBA" id="ARBA00023136"/>
    </source>
</evidence>
<proteinExistence type="predicted"/>
<dbReference type="InterPro" id="IPR010432">
    <property type="entry name" value="RDD"/>
</dbReference>
<evidence type="ECO:0000256" key="1">
    <source>
        <dbReference type="ARBA" id="ARBA00004141"/>
    </source>
</evidence>
<dbReference type="Pfam" id="PF06271">
    <property type="entry name" value="RDD"/>
    <property type="match status" value="1"/>
</dbReference>
<protein>
    <submittedName>
        <fullName evidence="8">Pentapeptide repeat-containing protein</fullName>
    </submittedName>
</protein>
<dbReference type="PANTHER" id="PTHR14136">
    <property type="entry name" value="BTB_POZ DOMAIN-CONTAINING PROTEIN KCTD9"/>
    <property type="match status" value="1"/>
</dbReference>
<gene>
    <name evidence="8" type="ORF">DSM107014_01765</name>
</gene>
<evidence type="ECO:0000313" key="8">
    <source>
        <dbReference type="EMBL" id="MBR8826628.1"/>
    </source>
</evidence>
<feature type="transmembrane region" description="Helical" evidence="6">
    <location>
        <begin position="274"/>
        <end position="298"/>
    </location>
</feature>
<reference evidence="8" key="1">
    <citation type="submission" date="2021-02" db="EMBL/GenBank/DDBJ databases">
        <title>Metagenome analyses of Stigonema ocellatum DSM 106950, Chlorogloea purpurea SAG 13.99 and Gomphosphaeria aponina DSM 107014.</title>
        <authorList>
            <person name="Marter P."/>
            <person name="Huang S."/>
        </authorList>
    </citation>
    <scope>NUCLEOTIDE SEQUENCE</scope>
    <source>
        <strain evidence="8">JP213</strain>
    </source>
</reference>
<dbReference type="InterPro" id="IPR051082">
    <property type="entry name" value="Pentapeptide-BTB/POZ_domain"/>
</dbReference>
<name>A0A941GWM9_9CHRO</name>
<comment type="caution">
    <text evidence="8">The sequence shown here is derived from an EMBL/GenBank/DDBJ whole genome shotgun (WGS) entry which is preliminary data.</text>
</comment>
<dbReference type="Pfam" id="PF00805">
    <property type="entry name" value="Pentapeptide"/>
    <property type="match status" value="4"/>
</dbReference>
<dbReference type="EMBL" id="JADQBC010000007">
    <property type="protein sequence ID" value="MBR8826628.1"/>
    <property type="molecule type" value="Genomic_DNA"/>
</dbReference>
<evidence type="ECO:0000259" key="7">
    <source>
        <dbReference type="Pfam" id="PF06271"/>
    </source>
</evidence>
<feature type="compositionally biased region" description="Basic residues" evidence="5">
    <location>
        <begin position="7"/>
        <end position="22"/>
    </location>
</feature>
<keyword evidence="2 6" id="KW-0812">Transmembrane</keyword>
<evidence type="ECO:0000256" key="5">
    <source>
        <dbReference type="SAM" id="MobiDB-lite"/>
    </source>
</evidence>
<dbReference type="Gene3D" id="2.160.20.80">
    <property type="entry name" value="E3 ubiquitin-protein ligase SopA"/>
    <property type="match status" value="2"/>
</dbReference>
<keyword evidence="4 6" id="KW-0472">Membrane</keyword>
<feature type="transmembrane region" description="Helical" evidence="6">
    <location>
        <begin position="100"/>
        <end position="120"/>
    </location>
</feature>
<sequence>MANQNIRKPKNKQHQRRAKRNTKGFNLLPRRVGAWVLEISLVTISGIVPYGMGKYTESVWQGERIPLSPLLAKIEQTGTKALALPREKEREKQVSPLTNIFWYGALITPIVLAGSQLYLLGKTGQTLPKSWLGLQVVTKTGITPGIVRAGLREGVGRWGLPVGGAYLLWRAGIGFPNVMILFLLSGVMLLAESKMLLFDSRRRCIHDLIAGTMVVDKKNNWAARRKTYQGRQEEYVVVKNNDGKVENVTTIVISPKGEKRHFDLWLWMRQNPGITLGIVTLASMGSLLLTYVGTQIYIQSRADQRQMQEEKNAMFLSLVNQLRSTAIDPIAERQSVILGLAKLDDPRAINLLVNLLGQEKNLDVIKTVQQGIVDMGPAALPYLQGLNQSLWSELQLGDKLPQQEGKTAEEIAWRLGITQEAIAKLLVVNSGRFENGSLRRTHLGRLNTEIGQIFTLDLNQVDLSGMNFRGAILQRASLRGSIFSREGKEQQLIIADLSGADLQGADFTEAVLTHVPLHRTNLMQTNLNQADLSFSQLKESNLTHANLTKASFQQANLTGAILEMVNGVGTDFSGAEMSGSNWEKSNLSDANFSDGNLQQANLSFTQMKGASLRNAQLENANLQYANLTQVDLRGANLTGADFQGVIFVMYQNYKDEELTEQSASFAGAFAQIEGVDFSQVQNLSLSQIDFICRHGGIHPLCLFPE</sequence>
<evidence type="ECO:0000313" key="9">
    <source>
        <dbReference type="Proteomes" id="UP000767446"/>
    </source>
</evidence>